<feature type="transmembrane region" description="Helical" evidence="1">
    <location>
        <begin position="12"/>
        <end position="31"/>
    </location>
</feature>
<feature type="transmembrane region" description="Helical" evidence="1">
    <location>
        <begin position="37"/>
        <end position="54"/>
    </location>
</feature>
<feature type="transmembrane region" description="Helical" evidence="1">
    <location>
        <begin position="109"/>
        <end position="126"/>
    </location>
</feature>
<proteinExistence type="predicted"/>
<dbReference type="EMBL" id="QHKI01000027">
    <property type="protein sequence ID" value="RSM80953.1"/>
    <property type="molecule type" value="Genomic_DNA"/>
</dbReference>
<organism evidence="2 3">
    <name type="scientific">Kibdelosporangium aridum</name>
    <dbReference type="NCBI Taxonomy" id="2030"/>
    <lineage>
        <taxon>Bacteria</taxon>
        <taxon>Bacillati</taxon>
        <taxon>Actinomycetota</taxon>
        <taxon>Actinomycetes</taxon>
        <taxon>Pseudonocardiales</taxon>
        <taxon>Pseudonocardiaceae</taxon>
        <taxon>Kibdelosporangium</taxon>
    </lineage>
</organism>
<gene>
    <name evidence="2" type="ORF">DMH04_29080</name>
</gene>
<protein>
    <submittedName>
        <fullName evidence="2">Metal transporter</fullName>
    </submittedName>
</protein>
<sequence>MNSVKIANPPVDVGMGVVFVAALAVTAYAIADSWGGDYWMFGCVTGAAVCVLAMTRRHRMWAAPAGLAVAATAILVASVAELPAEPGPAMALGLSVLVGCAVRTLPAPGAAAVATGGLATVVGTWLTDGATAVAMLNSAGWLAALVIGLWLRLVGRKDA</sequence>
<dbReference type="OrthoDB" id="3394023at2"/>
<dbReference type="RefSeq" id="WP_037275226.1">
    <property type="nucleotide sequence ID" value="NZ_QHKI01000027.1"/>
</dbReference>
<reference evidence="2 3" key="1">
    <citation type="submission" date="2018-05" db="EMBL/GenBank/DDBJ databases">
        <title>Evolution of GPA BGCs.</title>
        <authorList>
            <person name="Waglechner N."/>
            <person name="Wright G.D."/>
        </authorList>
    </citation>
    <scope>NUCLEOTIDE SEQUENCE [LARGE SCALE GENOMIC DNA]</scope>
    <source>
        <strain evidence="2 3">A82846</strain>
    </source>
</reference>
<keyword evidence="1" id="KW-0812">Transmembrane</keyword>
<keyword evidence="1" id="KW-0472">Membrane</keyword>
<accession>A0A428Z414</accession>
<evidence type="ECO:0000313" key="3">
    <source>
        <dbReference type="Proteomes" id="UP000287547"/>
    </source>
</evidence>
<dbReference type="Proteomes" id="UP000287547">
    <property type="component" value="Unassembled WGS sequence"/>
</dbReference>
<feature type="transmembrane region" description="Helical" evidence="1">
    <location>
        <begin position="132"/>
        <end position="151"/>
    </location>
</feature>
<evidence type="ECO:0000313" key="2">
    <source>
        <dbReference type="EMBL" id="RSM80953.1"/>
    </source>
</evidence>
<comment type="caution">
    <text evidence="2">The sequence shown here is derived from an EMBL/GenBank/DDBJ whole genome shotgun (WGS) entry which is preliminary data.</text>
</comment>
<keyword evidence="1" id="KW-1133">Transmembrane helix</keyword>
<feature type="transmembrane region" description="Helical" evidence="1">
    <location>
        <begin position="61"/>
        <end position="80"/>
    </location>
</feature>
<evidence type="ECO:0000256" key="1">
    <source>
        <dbReference type="SAM" id="Phobius"/>
    </source>
</evidence>
<dbReference type="AlphaFoldDB" id="A0A428Z414"/>
<name>A0A428Z414_KIBAR</name>